<dbReference type="Gene3D" id="3.30.70.100">
    <property type="match status" value="1"/>
</dbReference>
<organism evidence="1 2">
    <name type="scientific">Sphingomonas anseongensis</name>
    <dbReference type="NCBI Taxonomy" id="2908207"/>
    <lineage>
        <taxon>Bacteria</taxon>
        <taxon>Pseudomonadati</taxon>
        <taxon>Pseudomonadota</taxon>
        <taxon>Alphaproteobacteria</taxon>
        <taxon>Sphingomonadales</taxon>
        <taxon>Sphingomonadaceae</taxon>
        <taxon>Sphingomonas</taxon>
    </lineage>
</organism>
<sequence length="104" mass="11162">MYILTVTYPKSKGATFDFDYYRTKHLPEVGKAFGPFGLGYASVLRGEETVGGSDPAYFAVALLSFATEQGARDAVASDGAKALIEDIPNFTTCKPVLQFNTAVP</sequence>
<dbReference type="NCBIfam" id="TIGR02118">
    <property type="entry name" value="EthD family reductase"/>
    <property type="match status" value="1"/>
</dbReference>
<proteinExistence type="predicted"/>
<evidence type="ECO:0000313" key="2">
    <source>
        <dbReference type="Proteomes" id="UP001165343"/>
    </source>
</evidence>
<name>A0ABT0REJ9_9SPHN</name>
<dbReference type="Proteomes" id="UP001165343">
    <property type="component" value="Unassembled WGS sequence"/>
</dbReference>
<comment type="caution">
    <text evidence="1">The sequence shown here is derived from an EMBL/GenBank/DDBJ whole genome shotgun (WGS) entry which is preliminary data.</text>
</comment>
<dbReference type="RefSeq" id="WP_249867620.1">
    <property type="nucleotide sequence ID" value="NZ_JAMGBC010000001.1"/>
</dbReference>
<dbReference type="PANTHER" id="PTHR40260">
    <property type="entry name" value="BLR8190 PROTEIN"/>
    <property type="match status" value="1"/>
</dbReference>
<keyword evidence="2" id="KW-1185">Reference proteome</keyword>
<dbReference type="EMBL" id="JAMGBC010000001">
    <property type="protein sequence ID" value="MCL6678679.1"/>
    <property type="molecule type" value="Genomic_DNA"/>
</dbReference>
<gene>
    <name evidence="1" type="ORF">LZ519_05010</name>
</gene>
<dbReference type="SUPFAM" id="SSF54909">
    <property type="entry name" value="Dimeric alpha+beta barrel"/>
    <property type="match status" value="1"/>
</dbReference>
<evidence type="ECO:0000313" key="1">
    <source>
        <dbReference type="EMBL" id="MCL6678679.1"/>
    </source>
</evidence>
<reference evidence="1" key="1">
    <citation type="submission" date="2022-05" db="EMBL/GenBank/DDBJ databases">
        <authorList>
            <person name="Jo J.-H."/>
            <person name="Im W.-T."/>
        </authorList>
    </citation>
    <scope>NUCLEOTIDE SEQUENCE</scope>
    <source>
        <strain evidence="1">RG327</strain>
    </source>
</reference>
<protein>
    <submittedName>
        <fullName evidence="1">EthD family reductase</fullName>
    </submittedName>
</protein>
<accession>A0ABT0REJ9</accession>
<dbReference type="PANTHER" id="PTHR40260:SF2">
    <property type="entry name" value="BLR8190 PROTEIN"/>
    <property type="match status" value="1"/>
</dbReference>
<dbReference type="InterPro" id="IPR009799">
    <property type="entry name" value="EthD_dom"/>
</dbReference>
<dbReference type="InterPro" id="IPR011008">
    <property type="entry name" value="Dimeric_a/b-barrel"/>
</dbReference>